<dbReference type="Proteomes" id="UP000783588">
    <property type="component" value="Unassembled WGS sequence"/>
</dbReference>
<dbReference type="EMBL" id="JAHLQI010000007">
    <property type="protein sequence ID" value="MBU5491262.1"/>
    <property type="molecule type" value="Genomic_DNA"/>
</dbReference>
<accession>A0ABS6EUJ3</accession>
<comment type="caution">
    <text evidence="1">The sequence shown here is derived from an EMBL/GenBank/DDBJ whole genome shotgun (WGS) entry which is preliminary data.</text>
</comment>
<evidence type="ECO:0000313" key="2">
    <source>
        <dbReference type="Proteomes" id="UP000783588"/>
    </source>
</evidence>
<proteinExistence type="predicted"/>
<reference evidence="1 2" key="1">
    <citation type="submission" date="2021-06" db="EMBL/GenBank/DDBJ databases">
        <authorList>
            <person name="Sun Q."/>
            <person name="Li D."/>
        </authorList>
    </citation>
    <scope>NUCLEOTIDE SEQUENCE [LARGE SCALE GENOMIC DNA]</scope>
    <source>
        <strain evidence="1 2">MSJd-7</strain>
    </source>
</reference>
<evidence type="ECO:0000313" key="1">
    <source>
        <dbReference type="EMBL" id="MBU5491262.1"/>
    </source>
</evidence>
<gene>
    <name evidence="1" type="ORF">KQI75_11655</name>
</gene>
<protein>
    <submittedName>
        <fullName evidence="1">Uncharacterized protein</fullName>
    </submittedName>
</protein>
<organism evidence="1 2">
    <name type="scientific">Butyricicoccus intestinisimiae</name>
    <dbReference type="NCBI Taxonomy" id="2841509"/>
    <lineage>
        <taxon>Bacteria</taxon>
        <taxon>Bacillati</taxon>
        <taxon>Bacillota</taxon>
        <taxon>Clostridia</taxon>
        <taxon>Eubacteriales</taxon>
        <taxon>Butyricicoccaceae</taxon>
        <taxon>Butyricicoccus</taxon>
    </lineage>
</organism>
<keyword evidence="2" id="KW-1185">Reference proteome</keyword>
<name>A0ABS6EUJ3_9FIRM</name>
<sequence>MNENKNNRVGGITLMHKDSRKDFTKDSTPESCVKIVNLTPHAITVLKNGEEIAVYKASGYIARCESDTVVVGEIAGIPLTKTEFGELYLIDRDKFRYELPAQQDGTFYIVSALVARAAGREDFVIVNDTVRDNDGRIIGCQSFARV</sequence>
<dbReference type="RefSeq" id="WP_216470976.1">
    <property type="nucleotide sequence ID" value="NZ_JAHLQI010000007.1"/>
</dbReference>